<reference evidence="2 3" key="1">
    <citation type="journal article" date="2019" name="Int. J. Syst. Evol. Microbiol.">
        <title>The Global Catalogue of Microorganisms (GCM) 10K type strain sequencing project: providing services to taxonomists for standard genome sequencing and annotation.</title>
        <authorList>
            <consortium name="The Broad Institute Genomics Platform"/>
            <consortium name="The Broad Institute Genome Sequencing Center for Infectious Disease"/>
            <person name="Wu L."/>
            <person name="Ma J."/>
        </authorList>
    </citation>
    <scope>NUCLEOTIDE SEQUENCE [LARGE SCALE GENOMIC DNA]</scope>
    <source>
        <strain evidence="2 3">JCM 14304</strain>
    </source>
</reference>
<gene>
    <name evidence="2" type="ORF">GCM10009742_51660</name>
</gene>
<accession>A0ABN2E6J2</accession>
<organism evidence="2 3">
    <name type="scientific">Kribbella karoonensis</name>
    <dbReference type="NCBI Taxonomy" id="324851"/>
    <lineage>
        <taxon>Bacteria</taxon>
        <taxon>Bacillati</taxon>
        <taxon>Actinomycetota</taxon>
        <taxon>Actinomycetes</taxon>
        <taxon>Propionibacteriales</taxon>
        <taxon>Kribbellaceae</taxon>
        <taxon>Kribbella</taxon>
    </lineage>
</organism>
<dbReference type="InterPro" id="IPR004360">
    <property type="entry name" value="Glyas_Fos-R_dOase_dom"/>
</dbReference>
<evidence type="ECO:0000313" key="2">
    <source>
        <dbReference type="EMBL" id="GAA1598066.1"/>
    </source>
</evidence>
<dbReference type="RefSeq" id="WP_344195745.1">
    <property type="nucleotide sequence ID" value="NZ_BAAAND010000008.1"/>
</dbReference>
<protein>
    <submittedName>
        <fullName evidence="2">VOC family protein</fullName>
    </submittedName>
</protein>
<dbReference type="PANTHER" id="PTHR36503:SF3">
    <property type="entry name" value="BLR0126 PROTEIN"/>
    <property type="match status" value="1"/>
</dbReference>
<dbReference type="PANTHER" id="PTHR36503">
    <property type="entry name" value="BLR2520 PROTEIN"/>
    <property type="match status" value="1"/>
</dbReference>
<dbReference type="InterPro" id="IPR037523">
    <property type="entry name" value="VOC_core"/>
</dbReference>
<dbReference type="Proteomes" id="UP001500190">
    <property type="component" value="Unassembled WGS sequence"/>
</dbReference>
<proteinExistence type="predicted"/>
<feature type="domain" description="VOC" evidence="1">
    <location>
        <begin position="7"/>
        <end position="131"/>
    </location>
</feature>
<dbReference type="EMBL" id="BAAAND010000008">
    <property type="protein sequence ID" value="GAA1598066.1"/>
    <property type="molecule type" value="Genomic_DNA"/>
</dbReference>
<name>A0ABN2E6J2_9ACTN</name>
<dbReference type="Gene3D" id="3.10.180.10">
    <property type="entry name" value="2,3-Dihydroxybiphenyl 1,2-Dioxygenase, domain 1"/>
    <property type="match status" value="1"/>
</dbReference>
<dbReference type="PROSITE" id="PS51819">
    <property type="entry name" value="VOC"/>
    <property type="match status" value="1"/>
</dbReference>
<dbReference type="Pfam" id="PF00903">
    <property type="entry name" value="Glyoxalase"/>
    <property type="match status" value="1"/>
</dbReference>
<keyword evidence="3" id="KW-1185">Reference proteome</keyword>
<comment type="caution">
    <text evidence="2">The sequence shown here is derived from an EMBL/GenBank/DDBJ whole genome shotgun (WGS) entry which is preliminary data.</text>
</comment>
<evidence type="ECO:0000259" key="1">
    <source>
        <dbReference type="PROSITE" id="PS51819"/>
    </source>
</evidence>
<sequence length="133" mass="14481">MATPVNTVKIIDVVVSDLGAAIEFYRRLGLEFVRDQYMPDDHAGCDLPNGLHLMLDTDEARRKITAHWTPPTSGRAFLTFEYGTPADVDSTYAELVAAGVASLQEPYDAPWGMRYATVADPSGNGVDLYATLA</sequence>
<dbReference type="InterPro" id="IPR029068">
    <property type="entry name" value="Glyas_Bleomycin-R_OHBP_Dase"/>
</dbReference>
<evidence type="ECO:0000313" key="3">
    <source>
        <dbReference type="Proteomes" id="UP001500190"/>
    </source>
</evidence>
<dbReference type="SUPFAM" id="SSF54593">
    <property type="entry name" value="Glyoxalase/Bleomycin resistance protein/Dihydroxybiphenyl dioxygenase"/>
    <property type="match status" value="1"/>
</dbReference>